<dbReference type="RefSeq" id="XP_003144800.1">
    <property type="nucleotide sequence ID" value="XM_003144752.1"/>
</dbReference>
<dbReference type="AlphaFoldDB" id="A0A1S0TSA9"/>
<proteinExistence type="predicted"/>
<gene>
    <name evidence="2" type="ORF">LOAG_09224</name>
</gene>
<reference evidence="2" key="1">
    <citation type="submission" date="2012-04" db="EMBL/GenBank/DDBJ databases">
        <title>The Genome Sequence of Loa loa.</title>
        <authorList>
            <consortium name="The Broad Institute Genome Sequencing Platform"/>
            <consortium name="Broad Institute Genome Sequencing Center for Infectious Disease"/>
            <person name="Nutman T.B."/>
            <person name="Fink D.L."/>
            <person name="Russ C."/>
            <person name="Young S."/>
            <person name="Zeng Q."/>
            <person name="Gargeya S."/>
            <person name="Alvarado L."/>
            <person name="Berlin A."/>
            <person name="Chapman S.B."/>
            <person name="Chen Z."/>
            <person name="Freedman E."/>
            <person name="Gellesch M."/>
            <person name="Goldberg J."/>
            <person name="Griggs A."/>
            <person name="Gujja S."/>
            <person name="Heilman E.R."/>
            <person name="Heiman D."/>
            <person name="Howarth C."/>
            <person name="Mehta T."/>
            <person name="Neiman D."/>
            <person name="Pearson M."/>
            <person name="Roberts A."/>
            <person name="Saif S."/>
            <person name="Shea T."/>
            <person name="Shenoy N."/>
            <person name="Sisk P."/>
            <person name="Stolte C."/>
            <person name="Sykes S."/>
            <person name="White J."/>
            <person name="Yandava C."/>
            <person name="Haas B."/>
            <person name="Henn M.R."/>
            <person name="Nusbaum C."/>
            <person name="Birren B."/>
        </authorList>
    </citation>
    <scope>NUCLEOTIDE SEQUENCE [LARGE SCALE GENOMIC DNA]</scope>
</reference>
<keyword evidence="1" id="KW-0812">Transmembrane</keyword>
<dbReference type="InParanoid" id="A0A1S0TSA9"/>
<dbReference type="EMBL" id="JH712068">
    <property type="protein sequence ID" value="EFO19269.1"/>
    <property type="molecule type" value="Genomic_DNA"/>
</dbReference>
<keyword evidence="1" id="KW-1133">Transmembrane helix</keyword>
<keyword evidence="1" id="KW-0472">Membrane</keyword>
<feature type="transmembrane region" description="Helical" evidence="1">
    <location>
        <begin position="117"/>
        <end position="135"/>
    </location>
</feature>
<organism evidence="2">
    <name type="scientific">Loa loa</name>
    <name type="common">Eye worm</name>
    <name type="synonym">Filaria loa</name>
    <dbReference type="NCBI Taxonomy" id="7209"/>
    <lineage>
        <taxon>Eukaryota</taxon>
        <taxon>Metazoa</taxon>
        <taxon>Ecdysozoa</taxon>
        <taxon>Nematoda</taxon>
        <taxon>Chromadorea</taxon>
        <taxon>Rhabditida</taxon>
        <taxon>Spirurina</taxon>
        <taxon>Spiruromorpha</taxon>
        <taxon>Filarioidea</taxon>
        <taxon>Onchocercidae</taxon>
        <taxon>Loa</taxon>
    </lineage>
</organism>
<name>A0A1S0TSA9_LOALO</name>
<dbReference type="GeneID" id="9946660"/>
<evidence type="ECO:0000256" key="1">
    <source>
        <dbReference type="SAM" id="Phobius"/>
    </source>
</evidence>
<evidence type="ECO:0000313" key="2">
    <source>
        <dbReference type="EMBL" id="EFO19269.1"/>
    </source>
</evidence>
<accession>A0A1S0TSA9</accession>
<dbReference type="KEGG" id="loa:LOAG_09224"/>
<sequence length="149" mass="17681">MTEKLEYCDECFPDKEKSKKKNDKPYSKMLILIYPIFFNFKSIRKEIKNWKEEVNEQVENLQILPTISGIEKCRKKKLSPLLSPLSSSLSSSSSSLPPLIIITINSSIYYHHYHYNLNIHFSFIFIVTYLSIGWFKKILQIKVFKYLFI</sequence>
<protein>
    <submittedName>
        <fullName evidence="2">Uncharacterized protein</fullName>
    </submittedName>
</protein>
<dbReference type="CTD" id="9946660"/>